<dbReference type="Proteomes" id="UP000076449">
    <property type="component" value="Chromosome I"/>
</dbReference>
<dbReference type="PhylomeDB" id="A0A167Y596"/>
<dbReference type="SUPFAM" id="SSF51445">
    <property type="entry name" value="(Trans)glycosidases"/>
    <property type="match status" value="1"/>
</dbReference>
<dbReference type="InterPro" id="IPR017853">
    <property type="entry name" value="GH"/>
</dbReference>
<evidence type="ECO:0000259" key="12">
    <source>
        <dbReference type="PROSITE" id="PS51760"/>
    </source>
</evidence>
<evidence type="ECO:0000256" key="10">
    <source>
        <dbReference type="RuleBase" id="RU361174"/>
    </source>
</evidence>
<protein>
    <recommendedName>
        <fullName evidence="10">Beta-xylanase</fullName>
        <ecNumber evidence="10">3.2.1.8</ecNumber>
    </recommendedName>
</protein>
<evidence type="ECO:0000256" key="2">
    <source>
        <dbReference type="ARBA" id="ARBA00004851"/>
    </source>
</evidence>
<evidence type="ECO:0000256" key="7">
    <source>
        <dbReference type="ARBA" id="ARBA00023277"/>
    </source>
</evidence>
<evidence type="ECO:0000256" key="3">
    <source>
        <dbReference type="ARBA" id="ARBA00007495"/>
    </source>
</evidence>
<dbReference type="GO" id="GO:0031176">
    <property type="term" value="F:endo-1,4-beta-xylanase activity"/>
    <property type="evidence" value="ECO:0007669"/>
    <property type="project" value="UniProtKB-EC"/>
</dbReference>
<evidence type="ECO:0000313" key="13">
    <source>
        <dbReference type="EMBL" id="KZN93593.1"/>
    </source>
</evidence>
<evidence type="ECO:0000256" key="4">
    <source>
        <dbReference type="ARBA" id="ARBA00022651"/>
    </source>
</evidence>
<dbReference type="PANTHER" id="PTHR31490:SF88">
    <property type="entry name" value="BETA-XYLANASE"/>
    <property type="match status" value="1"/>
</dbReference>
<keyword evidence="9 10" id="KW-0624">Polysaccharide degradation</keyword>
<evidence type="ECO:0000256" key="9">
    <source>
        <dbReference type="ARBA" id="ARBA00023326"/>
    </source>
</evidence>
<dbReference type="PRINTS" id="PR00134">
    <property type="entry name" value="GLHYDRLASE10"/>
</dbReference>
<dbReference type="EC" id="3.2.1.8" evidence="10"/>
<dbReference type="Pfam" id="PF00331">
    <property type="entry name" value="Glyco_hydro_10"/>
    <property type="match status" value="1"/>
</dbReference>
<dbReference type="InterPro" id="IPR001000">
    <property type="entry name" value="GH10_dom"/>
</dbReference>
<sequence>MKAINATTFIIALLAATERTNAFANTGTTPLREEAAKQDILIGSGAINPTYLNDSRFAAVLANQFNSLSPENEMKWSFLNPTEGHYNWDTIDRLVNFAEENDMAVKGHGLISSCCNPDYLLNITDPTAFRAAMTAHFEAVMYRYNGKMDRWDVVTEALKTMGGGLSTDNDFYKVLGPGYIDDAFHIARAADPDAKLFINENQVESLPGKRQELYDLVSGLVENGVPIDGVALQMHITEVAPIPGVLTDIVESYKALGLEITIAEMDVHTLDTALEADIYGAVVDEALKAGITDISFWGFTDKHAYTWLPGAKPLMFDECYNAKGAFYATHAALTNFVGAL</sequence>
<keyword evidence="6 10" id="KW-0378">Hydrolase</keyword>
<evidence type="ECO:0000256" key="5">
    <source>
        <dbReference type="ARBA" id="ARBA00022729"/>
    </source>
</evidence>
<feature type="chain" id="PRO_5007894621" description="Beta-xylanase" evidence="11">
    <location>
        <begin position="23"/>
        <end position="340"/>
    </location>
</feature>
<reference evidence="13" key="1">
    <citation type="journal article" date="2014" name="Genome Announc.">
        <title>Complete sequencing and chromosome-scale genome assembly of the industrial progenitor strain P2niaD18 from the penicillin producer Penicillium chrysogenum.</title>
        <authorList>
            <person name="Specht T."/>
            <person name="Dahlmann T.A."/>
            <person name="Zadra I."/>
            <person name="Kurnsteiner H."/>
            <person name="Kuck U."/>
        </authorList>
    </citation>
    <scope>NUCLEOTIDE SEQUENCE [LARGE SCALE GENOMIC DNA]</scope>
    <source>
        <strain evidence="13">P2niaD18</strain>
    </source>
</reference>
<keyword evidence="4 13" id="KW-0858">Xylan degradation</keyword>
<dbReference type="EMBL" id="CM002798">
    <property type="protein sequence ID" value="KZN93593.1"/>
    <property type="molecule type" value="Genomic_DNA"/>
</dbReference>
<dbReference type="PROSITE" id="PS51760">
    <property type="entry name" value="GH10_2"/>
    <property type="match status" value="1"/>
</dbReference>
<dbReference type="PANTHER" id="PTHR31490">
    <property type="entry name" value="GLYCOSYL HYDROLASE"/>
    <property type="match status" value="1"/>
</dbReference>
<feature type="signal peptide" evidence="11">
    <location>
        <begin position="1"/>
        <end position="22"/>
    </location>
</feature>
<dbReference type="AlphaFoldDB" id="A0A167Y596"/>
<dbReference type="Gene3D" id="3.20.20.80">
    <property type="entry name" value="Glycosidases"/>
    <property type="match status" value="1"/>
</dbReference>
<evidence type="ECO:0000256" key="11">
    <source>
        <dbReference type="SAM" id="SignalP"/>
    </source>
</evidence>
<dbReference type="GO" id="GO:0045493">
    <property type="term" value="P:xylan catabolic process"/>
    <property type="evidence" value="ECO:0007669"/>
    <property type="project" value="UniProtKB-UniPathway"/>
</dbReference>
<evidence type="ECO:0000256" key="6">
    <source>
        <dbReference type="ARBA" id="ARBA00022801"/>
    </source>
</evidence>
<comment type="catalytic activity">
    <reaction evidence="1 10">
        <text>Endohydrolysis of (1-&gt;4)-beta-D-xylosidic linkages in xylans.</text>
        <dbReference type="EC" id="3.2.1.8"/>
    </reaction>
</comment>
<feature type="domain" description="GH10" evidence="12">
    <location>
        <begin position="26"/>
        <end position="332"/>
    </location>
</feature>
<gene>
    <name evidence="13" type="ORF">EN45_037750</name>
</gene>
<evidence type="ECO:0000256" key="1">
    <source>
        <dbReference type="ARBA" id="ARBA00000681"/>
    </source>
</evidence>
<keyword evidence="5 11" id="KW-0732">Signal</keyword>
<dbReference type="InterPro" id="IPR044846">
    <property type="entry name" value="GH10"/>
</dbReference>
<proteinExistence type="inferred from homology"/>
<comment type="similarity">
    <text evidence="3 10">Belongs to the glycosyl hydrolase 10 (cellulase F) family.</text>
</comment>
<organism evidence="13">
    <name type="scientific">Penicillium chrysogenum</name>
    <name type="common">Penicillium notatum</name>
    <dbReference type="NCBI Taxonomy" id="5076"/>
    <lineage>
        <taxon>Eukaryota</taxon>
        <taxon>Fungi</taxon>
        <taxon>Dikarya</taxon>
        <taxon>Ascomycota</taxon>
        <taxon>Pezizomycotina</taxon>
        <taxon>Eurotiomycetes</taxon>
        <taxon>Eurotiomycetidae</taxon>
        <taxon>Eurotiales</taxon>
        <taxon>Aspergillaceae</taxon>
        <taxon>Penicillium</taxon>
        <taxon>Penicillium chrysogenum species complex</taxon>
    </lineage>
</organism>
<dbReference type="UniPathway" id="UPA00114"/>
<comment type="pathway">
    <text evidence="2">Glycan degradation; xylan degradation.</text>
</comment>
<name>A0A167Y596_PENCH</name>
<evidence type="ECO:0000256" key="8">
    <source>
        <dbReference type="ARBA" id="ARBA00023295"/>
    </source>
</evidence>
<keyword evidence="7 10" id="KW-0119">Carbohydrate metabolism</keyword>
<dbReference type="SMART" id="SM00633">
    <property type="entry name" value="Glyco_10"/>
    <property type="match status" value="1"/>
</dbReference>
<accession>A0A167Y596</accession>
<keyword evidence="8 10" id="KW-0326">Glycosidase</keyword>